<evidence type="ECO:0000256" key="20">
    <source>
        <dbReference type="ARBA" id="ARBA00023242"/>
    </source>
</evidence>
<evidence type="ECO:0000256" key="19">
    <source>
        <dbReference type="ARBA" id="ARBA00023239"/>
    </source>
</evidence>
<evidence type="ECO:0000256" key="1">
    <source>
        <dbReference type="ARBA" id="ARBA00001933"/>
    </source>
</evidence>
<dbReference type="InterPro" id="IPR000644">
    <property type="entry name" value="CBS_dom"/>
</dbReference>
<evidence type="ECO:0000313" key="27">
    <source>
        <dbReference type="Ensembl" id="ENSXCOP00000027549.1"/>
    </source>
</evidence>
<dbReference type="GO" id="GO:0005634">
    <property type="term" value="C:nucleus"/>
    <property type="evidence" value="ECO:0007669"/>
    <property type="project" value="UniProtKB-SubCell"/>
</dbReference>
<dbReference type="AlphaFoldDB" id="A0A3B5MT18"/>
<evidence type="ECO:0000256" key="18">
    <source>
        <dbReference type="ARBA" id="ARBA00023192"/>
    </source>
</evidence>
<comment type="catalytic activity">
    <reaction evidence="23 25">
        <text>L-homocysteine + L-serine = L,L-cystathionine + H2O</text>
        <dbReference type="Rhea" id="RHEA:10112"/>
        <dbReference type="ChEBI" id="CHEBI:15377"/>
        <dbReference type="ChEBI" id="CHEBI:33384"/>
        <dbReference type="ChEBI" id="CHEBI:58161"/>
        <dbReference type="ChEBI" id="CHEBI:58199"/>
        <dbReference type="EC" id="4.2.1.22"/>
    </reaction>
</comment>
<dbReference type="InterPro" id="IPR001926">
    <property type="entry name" value="TrpB-like_PALP"/>
</dbReference>
<evidence type="ECO:0000313" key="28">
    <source>
        <dbReference type="Proteomes" id="UP000261380"/>
    </source>
</evidence>
<dbReference type="InterPro" id="IPR001216">
    <property type="entry name" value="P-phosphate_BS"/>
</dbReference>
<dbReference type="Gene3D" id="3.10.580.10">
    <property type="entry name" value="CBS-domain"/>
    <property type="match status" value="1"/>
</dbReference>
<keyword evidence="16" id="KW-0408">Iron</keyword>
<comment type="subcellular location">
    <subcellularLocation>
        <location evidence="3">Cytoplasm</location>
    </subcellularLocation>
    <subcellularLocation>
        <location evidence="2">Nucleus</location>
    </subcellularLocation>
</comment>
<keyword evidence="18 25" id="KW-0198">Cysteine biosynthesis</keyword>
<evidence type="ECO:0000256" key="6">
    <source>
        <dbReference type="ARBA" id="ARBA00011881"/>
    </source>
</evidence>
<dbReference type="CDD" id="cd04608">
    <property type="entry name" value="CBS_pair_CBS"/>
    <property type="match status" value="1"/>
</dbReference>
<evidence type="ECO:0000256" key="2">
    <source>
        <dbReference type="ARBA" id="ARBA00004123"/>
    </source>
</evidence>
<dbReference type="Pfam" id="PF00571">
    <property type="entry name" value="CBS"/>
    <property type="match status" value="1"/>
</dbReference>
<dbReference type="PROSITE" id="PS51371">
    <property type="entry name" value="CBS"/>
    <property type="match status" value="1"/>
</dbReference>
<dbReference type="SUPFAM" id="SSF54631">
    <property type="entry name" value="CBS-domain pair"/>
    <property type="match status" value="1"/>
</dbReference>
<keyword evidence="17 24" id="KW-0129">CBS domain</keyword>
<dbReference type="Ensembl" id="ENSXCOT00000027883.1">
    <property type="protein sequence ID" value="ENSXCOP00000027549.1"/>
    <property type="gene ID" value="ENSXCOG00000020556.1"/>
</dbReference>
<dbReference type="STRING" id="32473.ENSXCOP00000027549"/>
<evidence type="ECO:0000256" key="16">
    <source>
        <dbReference type="ARBA" id="ARBA00023004"/>
    </source>
</evidence>
<feature type="domain" description="CBS" evidence="26">
    <location>
        <begin position="429"/>
        <end position="486"/>
    </location>
</feature>
<comment type="similarity">
    <text evidence="5 25">Belongs to the cysteine synthase/cystathionine beta-synthase family.</text>
</comment>
<keyword evidence="9" id="KW-1017">Isopeptide bond</keyword>
<dbReference type="SUPFAM" id="SSF53686">
    <property type="entry name" value="Tryptophan synthase beta subunit-like PLP-dependent enzymes"/>
    <property type="match status" value="1"/>
</dbReference>
<dbReference type="EC" id="4.2.1.22" evidence="7 25"/>
<keyword evidence="11 25" id="KW-0028">Amino-acid biosynthesis</keyword>
<dbReference type="GeneTree" id="ENSGT00510000047027"/>
<evidence type="ECO:0000256" key="13">
    <source>
        <dbReference type="ARBA" id="ARBA00022723"/>
    </source>
</evidence>
<dbReference type="GO" id="GO:0019343">
    <property type="term" value="P:cysteine biosynthetic process via cystathionine"/>
    <property type="evidence" value="ECO:0007669"/>
    <property type="project" value="UniProtKB-UniRule"/>
</dbReference>
<comment type="subunit">
    <text evidence="6">Homotetramer.</text>
</comment>
<keyword evidence="12" id="KW-0349">Heme</keyword>
<evidence type="ECO:0000256" key="12">
    <source>
        <dbReference type="ARBA" id="ARBA00022617"/>
    </source>
</evidence>
<evidence type="ECO:0000256" key="22">
    <source>
        <dbReference type="ARBA" id="ARBA00045425"/>
    </source>
</evidence>
<keyword evidence="8" id="KW-0963">Cytoplasm</keyword>
<protein>
    <recommendedName>
        <fullName evidence="21 25">Cystathionine beta-synthase</fullName>
        <ecNumber evidence="7 25">4.2.1.22</ecNumber>
    </recommendedName>
</protein>
<name>A0A3B5MT18_9TELE</name>
<evidence type="ECO:0000256" key="10">
    <source>
        <dbReference type="ARBA" id="ARBA00022553"/>
    </source>
</evidence>
<dbReference type="GO" id="GO:0046872">
    <property type="term" value="F:metal ion binding"/>
    <property type="evidence" value="ECO:0007669"/>
    <property type="project" value="UniProtKB-KW"/>
</dbReference>
<evidence type="ECO:0000256" key="3">
    <source>
        <dbReference type="ARBA" id="ARBA00004496"/>
    </source>
</evidence>
<comment type="pathway">
    <text evidence="4">Amino-acid biosynthesis; L-cysteine biosynthesis; L-cysteine from L-homocysteine and L-serine: step 1/2.</text>
</comment>
<organism evidence="27 28">
    <name type="scientific">Xiphophorus couchianus</name>
    <name type="common">Monterrey platyfish</name>
    <dbReference type="NCBI Taxonomy" id="32473"/>
    <lineage>
        <taxon>Eukaryota</taxon>
        <taxon>Metazoa</taxon>
        <taxon>Chordata</taxon>
        <taxon>Craniata</taxon>
        <taxon>Vertebrata</taxon>
        <taxon>Euteleostomi</taxon>
        <taxon>Actinopterygii</taxon>
        <taxon>Neopterygii</taxon>
        <taxon>Teleostei</taxon>
        <taxon>Neoteleostei</taxon>
        <taxon>Acanthomorphata</taxon>
        <taxon>Ovalentaria</taxon>
        <taxon>Atherinomorphae</taxon>
        <taxon>Cyprinodontiformes</taxon>
        <taxon>Poeciliidae</taxon>
        <taxon>Poeciliinae</taxon>
        <taxon>Xiphophorus</taxon>
    </lineage>
</organism>
<dbReference type="SMART" id="SM00116">
    <property type="entry name" value="CBS"/>
    <property type="match status" value="1"/>
</dbReference>
<reference evidence="27" key="1">
    <citation type="submission" date="2025-08" db="UniProtKB">
        <authorList>
            <consortium name="Ensembl"/>
        </authorList>
    </citation>
    <scope>IDENTIFICATION</scope>
</reference>
<dbReference type="GO" id="GO:0050667">
    <property type="term" value="P:homocysteine metabolic process"/>
    <property type="evidence" value="ECO:0007669"/>
    <property type="project" value="UniProtKB-ARBA"/>
</dbReference>
<dbReference type="GO" id="GO:0006535">
    <property type="term" value="P:cysteine biosynthetic process from serine"/>
    <property type="evidence" value="ECO:0007669"/>
    <property type="project" value="UniProtKB-UniRule"/>
</dbReference>
<dbReference type="InterPro" id="IPR036052">
    <property type="entry name" value="TrpB-like_PALP_sf"/>
</dbReference>
<dbReference type="InterPro" id="IPR046342">
    <property type="entry name" value="CBS_dom_sf"/>
</dbReference>
<keyword evidence="10" id="KW-0597">Phosphoprotein</keyword>
<comment type="function">
    <text evidence="22">Hydro-lyase catalyzing the first step of the transsulfuration pathway, where the hydroxyl group of L-serine is displaced by L-homocysteine in a beta-replacement reaction to form L-cystathionine, the precursor of L-cysteine. This catabolic route allows the elimination of L-methionine and the toxic metabolite L-homocysteine. Also involved in the production of hydrogen sulfide, a gasotransmitter with signaling and cytoprotective effects on neurons.</text>
</comment>
<accession>A0A3B5MT18</accession>
<evidence type="ECO:0000256" key="9">
    <source>
        <dbReference type="ARBA" id="ARBA00022499"/>
    </source>
</evidence>
<dbReference type="FunFam" id="3.40.50.1100:FF:000118">
    <property type="entry name" value="Related to CYS4-cystathionine beta-synthase"/>
    <property type="match status" value="1"/>
</dbReference>
<proteinExistence type="inferred from homology"/>
<evidence type="ECO:0000256" key="24">
    <source>
        <dbReference type="PROSITE-ProRule" id="PRU00703"/>
    </source>
</evidence>
<dbReference type="GO" id="GO:0005737">
    <property type="term" value="C:cytoplasm"/>
    <property type="evidence" value="ECO:0007669"/>
    <property type="project" value="UniProtKB-SubCell"/>
</dbReference>
<evidence type="ECO:0000259" key="26">
    <source>
        <dbReference type="PROSITE" id="PS51371"/>
    </source>
</evidence>
<evidence type="ECO:0000256" key="17">
    <source>
        <dbReference type="ARBA" id="ARBA00023122"/>
    </source>
</evidence>
<reference evidence="27" key="2">
    <citation type="submission" date="2025-09" db="UniProtKB">
        <authorList>
            <consortium name="Ensembl"/>
        </authorList>
    </citation>
    <scope>IDENTIFICATION</scope>
</reference>
<dbReference type="Pfam" id="PF00291">
    <property type="entry name" value="PALP"/>
    <property type="match status" value="1"/>
</dbReference>
<keyword evidence="15 25" id="KW-0663">Pyridoxal phosphate</keyword>
<evidence type="ECO:0000256" key="11">
    <source>
        <dbReference type="ARBA" id="ARBA00022605"/>
    </source>
</evidence>
<dbReference type="InterPro" id="IPR046353">
    <property type="entry name" value="CBS_C"/>
</dbReference>
<evidence type="ECO:0000256" key="14">
    <source>
        <dbReference type="ARBA" id="ARBA00022843"/>
    </source>
</evidence>
<dbReference type="FunFam" id="3.40.50.1100:FF:000003">
    <property type="entry name" value="Cystathionine beta-synthase"/>
    <property type="match status" value="1"/>
</dbReference>
<evidence type="ECO:0000256" key="7">
    <source>
        <dbReference type="ARBA" id="ARBA00012041"/>
    </source>
</evidence>
<evidence type="ECO:0000256" key="4">
    <source>
        <dbReference type="ARBA" id="ARBA00005003"/>
    </source>
</evidence>
<evidence type="ECO:0000256" key="23">
    <source>
        <dbReference type="ARBA" id="ARBA00047490"/>
    </source>
</evidence>
<keyword evidence="13" id="KW-0479">Metal-binding</keyword>
<evidence type="ECO:0000256" key="21">
    <source>
        <dbReference type="ARBA" id="ARBA00026192"/>
    </source>
</evidence>
<dbReference type="InterPro" id="IPR050214">
    <property type="entry name" value="Cys_Synth/Cystath_Beta-Synth"/>
</dbReference>
<dbReference type="UniPathway" id="UPA00136">
    <property type="reaction ID" value="UER00201"/>
</dbReference>
<dbReference type="NCBIfam" id="TIGR01137">
    <property type="entry name" value="cysta_beta"/>
    <property type="match status" value="1"/>
</dbReference>
<evidence type="ECO:0000256" key="15">
    <source>
        <dbReference type="ARBA" id="ARBA00022898"/>
    </source>
</evidence>
<dbReference type="PANTHER" id="PTHR10314">
    <property type="entry name" value="CYSTATHIONINE BETA-SYNTHASE"/>
    <property type="match status" value="1"/>
</dbReference>
<dbReference type="Gene3D" id="3.40.50.1100">
    <property type="match status" value="2"/>
</dbReference>
<dbReference type="CDD" id="cd01561">
    <property type="entry name" value="CBS_like"/>
    <property type="match status" value="1"/>
</dbReference>
<evidence type="ECO:0000256" key="25">
    <source>
        <dbReference type="RuleBase" id="RU361204"/>
    </source>
</evidence>
<evidence type="ECO:0000256" key="8">
    <source>
        <dbReference type="ARBA" id="ARBA00022490"/>
    </source>
</evidence>
<dbReference type="Proteomes" id="UP000261380">
    <property type="component" value="Unplaced"/>
</dbReference>
<keyword evidence="28" id="KW-1185">Reference proteome</keyword>
<sequence>MPSVPSSKEAVTDPVCPHSARLHGQANGDAKLQEGSFPVAANEDSGKTIQINTKNPAVDRKWIRPDLPSRCTWSLEASKADSPHGHFSKSASPTILPDILHRIGDTPMVQINKIPKAFGVKCEILAKCEFFNAGGSVKDRISLRMVEDAERAGILKPGDTIIEPTSGNTGIGLALAAAVKGYRCIIVMPEKMSMEKVDVLRALGAEIVRTPTSARFDSPESHVGVAWRLKNEIPDSHILDQYRNPSNPLAHYDTTAEEILKQCDGKLDMLVAGAGTGGTITGIARKLKEKCPNIRIIGVDPEGSILAEPEEINKTDKTQYEVEGIGYDFIPTVLDRSVVDTWYKSNDEESFNMARLLIRDEGLLCGGSSGTAMAAAVKFAKELKEGQRCVVILPDSIRNYIQCLLQLVISFHAGRRTSWWWNLKVQSLNLSAPLTVLPTVSCQQTIKILKEKGFDQAPVVDNAGVILGMVTLGNMLSSILAGKIKLSDPVSKVLYKQFKQIRLNDNLGNLSRILEIDHFALVVHEQIQYGRSLGTLVFKITAGVQSPVDLLL</sequence>
<dbReference type="FunFam" id="3.10.580.10:FF:000014">
    <property type="entry name" value="Cystathionine beta-synthase"/>
    <property type="match status" value="1"/>
</dbReference>
<dbReference type="GO" id="GO:0004122">
    <property type="term" value="F:cystathionine beta-synthase activity"/>
    <property type="evidence" value="ECO:0007669"/>
    <property type="project" value="UniProtKB-UniRule"/>
</dbReference>
<comment type="cofactor">
    <cofactor evidence="1 25">
        <name>pyridoxal 5'-phosphate</name>
        <dbReference type="ChEBI" id="CHEBI:597326"/>
    </cofactor>
</comment>
<keyword evidence="20" id="KW-0539">Nucleus</keyword>
<dbReference type="PROSITE" id="PS00901">
    <property type="entry name" value="CYS_SYNTHASE"/>
    <property type="match status" value="1"/>
</dbReference>
<keyword evidence="19 25" id="KW-0456">Lyase</keyword>
<dbReference type="InterPro" id="IPR005857">
    <property type="entry name" value="Cysta_beta_synth"/>
</dbReference>
<evidence type="ECO:0000256" key="5">
    <source>
        <dbReference type="ARBA" id="ARBA00007103"/>
    </source>
</evidence>
<keyword evidence="14" id="KW-0832">Ubl conjugation</keyword>